<dbReference type="Pfam" id="PF07690">
    <property type="entry name" value="MFS_1"/>
    <property type="match status" value="1"/>
</dbReference>
<dbReference type="OMA" id="RHIFGLM"/>
<dbReference type="InterPro" id="IPR050189">
    <property type="entry name" value="MFS_Efflux_Transporters"/>
</dbReference>
<dbReference type="PANTHER" id="PTHR43124:SF3">
    <property type="entry name" value="CHLORAMPHENICOL EFFLUX PUMP RV0191"/>
    <property type="match status" value="1"/>
</dbReference>
<evidence type="ECO:0000256" key="3">
    <source>
        <dbReference type="ARBA" id="ARBA00022475"/>
    </source>
</evidence>
<evidence type="ECO:0000256" key="2">
    <source>
        <dbReference type="ARBA" id="ARBA00022448"/>
    </source>
</evidence>
<sequence>MTKEAGSVEGKGKQPLVPYWVKVVIVFFFGWVALYATRTILNPIMGDIESAFSLSKAQLGLIMSIFFIGYAGMNVPAGILGDKIGKKRVLVPGVILFGSLAAVTGMMPTFFLFISAWLMVGMAQGVYYGPQYGISSEIIPKNRLTLGSAVINAGMAFGTSIGYYISSYVVGEWGFGWGTPFFAIAVPVVLIGIAMAIVIKDKPKTDKEVKRSAEPFKFSSLFNRNLILAYIIIFCSIYGFFMIITWLPYYLETARGLTGGNIAFVASLVPWAAIPGSLFFSWLSDKLGRRKPVLLMMLPFGILSTAAIVYFDSLPILYMTLIVYGIVGKISVNPVLIAVVANNAPKQSLSTAFGFYNFVGMLGSILAPYITGWLTDTTGSMNIGFYFAAALLVIALIATYLIDESNLPSVDKAAKHH</sequence>
<keyword evidence="3" id="KW-1003">Cell membrane</keyword>
<dbReference type="GO" id="GO:0022857">
    <property type="term" value="F:transmembrane transporter activity"/>
    <property type="evidence" value="ECO:0007669"/>
    <property type="project" value="InterPro"/>
</dbReference>
<evidence type="ECO:0000313" key="9">
    <source>
        <dbReference type="Proteomes" id="UP000435910"/>
    </source>
</evidence>
<protein>
    <submittedName>
        <fullName evidence="8">Gentisate transporter</fullName>
    </submittedName>
</protein>
<evidence type="ECO:0000256" key="7">
    <source>
        <dbReference type="SAM" id="Phobius"/>
    </source>
</evidence>
<comment type="subcellular location">
    <subcellularLocation>
        <location evidence="1">Cell membrane</location>
        <topology evidence="1">Multi-pass membrane protein</topology>
    </subcellularLocation>
</comment>
<evidence type="ECO:0000313" key="8">
    <source>
        <dbReference type="EMBL" id="TWL28729.1"/>
    </source>
</evidence>
<dbReference type="InterPro" id="IPR036259">
    <property type="entry name" value="MFS_trans_sf"/>
</dbReference>
<keyword evidence="5 7" id="KW-1133">Transmembrane helix</keyword>
<feature type="transmembrane region" description="Helical" evidence="7">
    <location>
        <begin position="262"/>
        <end position="281"/>
    </location>
</feature>
<feature type="transmembrane region" description="Helical" evidence="7">
    <location>
        <begin position="19"/>
        <end position="36"/>
    </location>
</feature>
<dbReference type="GeneID" id="92862286"/>
<dbReference type="InterPro" id="IPR020846">
    <property type="entry name" value="MFS_dom"/>
</dbReference>
<dbReference type="RefSeq" id="WP_003180385.1">
    <property type="nucleotide sequence ID" value="NZ_BEXU01000009.1"/>
</dbReference>
<dbReference type="Gene3D" id="1.20.1250.20">
    <property type="entry name" value="MFS general substrate transporter like domains"/>
    <property type="match status" value="2"/>
</dbReference>
<evidence type="ECO:0000256" key="5">
    <source>
        <dbReference type="ARBA" id="ARBA00022989"/>
    </source>
</evidence>
<dbReference type="PANTHER" id="PTHR43124">
    <property type="entry name" value="PURINE EFFLUX PUMP PBUE"/>
    <property type="match status" value="1"/>
</dbReference>
<keyword evidence="2" id="KW-0813">Transport</keyword>
<proteinExistence type="predicted"/>
<dbReference type="Pfam" id="PF11700">
    <property type="entry name" value="ATG22"/>
    <property type="match status" value="1"/>
</dbReference>
<keyword evidence="6 7" id="KW-0472">Membrane</keyword>
<name>A0A415J052_BACLI</name>
<dbReference type="PROSITE" id="PS50850">
    <property type="entry name" value="MFS"/>
    <property type="match status" value="1"/>
</dbReference>
<dbReference type="InterPro" id="IPR011701">
    <property type="entry name" value="MFS"/>
</dbReference>
<reference evidence="8 9" key="1">
    <citation type="submission" date="2019-06" db="EMBL/GenBank/DDBJ databases">
        <title>Genome sequence analysis of &gt;100 Bacillus licheniformis strains suggests intrinsic resistance to this species.</title>
        <authorList>
            <person name="Wels M."/>
            <person name="Siezen R.J."/>
            <person name="Johansen E."/>
            <person name="Stuer-Lauridsen B."/>
            <person name="Bjerre K."/>
            <person name="Nielsen B.K.K."/>
        </authorList>
    </citation>
    <scope>NUCLEOTIDE SEQUENCE [LARGE SCALE GENOMIC DNA]</scope>
    <source>
        <strain evidence="8 9">BAC-16736</strain>
    </source>
</reference>
<dbReference type="AlphaFoldDB" id="A0A415J052"/>
<gene>
    <name evidence="8" type="ORF">CHCC16736_3331</name>
</gene>
<feature type="transmembrane region" description="Helical" evidence="7">
    <location>
        <begin position="95"/>
        <end position="123"/>
    </location>
</feature>
<feature type="transmembrane region" description="Helical" evidence="7">
    <location>
        <begin position="177"/>
        <end position="199"/>
    </location>
</feature>
<evidence type="ECO:0000256" key="6">
    <source>
        <dbReference type="ARBA" id="ARBA00023136"/>
    </source>
</evidence>
<feature type="transmembrane region" description="Helical" evidence="7">
    <location>
        <begin position="57"/>
        <end position="75"/>
    </location>
</feature>
<accession>A0A415J052</accession>
<feature type="transmembrane region" description="Helical" evidence="7">
    <location>
        <begin position="353"/>
        <end position="371"/>
    </location>
</feature>
<keyword evidence="4 7" id="KW-0812">Transmembrane</keyword>
<evidence type="ECO:0000256" key="1">
    <source>
        <dbReference type="ARBA" id="ARBA00004651"/>
    </source>
</evidence>
<feature type="transmembrane region" description="Helical" evidence="7">
    <location>
        <begin position="383"/>
        <end position="402"/>
    </location>
</feature>
<organism evidence="8 9">
    <name type="scientific">Bacillus licheniformis</name>
    <dbReference type="NCBI Taxonomy" id="1402"/>
    <lineage>
        <taxon>Bacteria</taxon>
        <taxon>Bacillati</taxon>
        <taxon>Bacillota</taxon>
        <taxon>Bacilli</taxon>
        <taxon>Bacillales</taxon>
        <taxon>Bacillaceae</taxon>
        <taxon>Bacillus</taxon>
    </lineage>
</organism>
<dbReference type="Proteomes" id="UP000435910">
    <property type="component" value="Unassembled WGS sequence"/>
</dbReference>
<dbReference type="SUPFAM" id="SSF103473">
    <property type="entry name" value="MFS general substrate transporter"/>
    <property type="match status" value="1"/>
</dbReference>
<dbReference type="InterPro" id="IPR024671">
    <property type="entry name" value="Atg22-like"/>
</dbReference>
<feature type="transmembrane region" description="Helical" evidence="7">
    <location>
        <begin position="144"/>
        <end position="165"/>
    </location>
</feature>
<feature type="transmembrane region" description="Helical" evidence="7">
    <location>
        <begin position="293"/>
        <end position="311"/>
    </location>
</feature>
<dbReference type="EMBL" id="NILC01000021">
    <property type="protein sequence ID" value="TWL28729.1"/>
    <property type="molecule type" value="Genomic_DNA"/>
</dbReference>
<feature type="transmembrane region" description="Helical" evidence="7">
    <location>
        <begin position="227"/>
        <end position="250"/>
    </location>
</feature>
<dbReference type="GO" id="GO:0005886">
    <property type="term" value="C:plasma membrane"/>
    <property type="evidence" value="ECO:0007669"/>
    <property type="project" value="UniProtKB-SubCell"/>
</dbReference>
<comment type="caution">
    <text evidence="8">The sequence shown here is derived from an EMBL/GenBank/DDBJ whole genome shotgun (WGS) entry which is preliminary data.</text>
</comment>
<evidence type="ECO:0000256" key="4">
    <source>
        <dbReference type="ARBA" id="ARBA00022692"/>
    </source>
</evidence>
<feature type="transmembrane region" description="Helical" evidence="7">
    <location>
        <begin position="317"/>
        <end position="341"/>
    </location>
</feature>